<keyword evidence="9" id="KW-1185">Reference proteome</keyword>
<proteinExistence type="inferred from homology"/>
<dbReference type="Gene3D" id="3.60.120.10">
    <property type="entry name" value="Anthranilate synthase"/>
    <property type="match status" value="1"/>
</dbReference>
<comment type="caution">
    <text evidence="8">The sequence shown here is derived from an EMBL/GenBank/DDBJ whole genome shotgun (WGS) entry which is preliminary data.</text>
</comment>
<dbReference type="EC" id="5.4.4.2" evidence="3"/>
<gene>
    <name evidence="8" type="ORF">Q8791_22240</name>
</gene>
<dbReference type="PANTHER" id="PTHR42839">
    <property type="entry name" value="ISOCHORISMATE SYNTHASE ENTC"/>
    <property type="match status" value="1"/>
</dbReference>
<dbReference type="GO" id="GO:0008909">
    <property type="term" value="F:isochorismate synthase activity"/>
    <property type="evidence" value="ECO:0007669"/>
    <property type="project" value="UniProtKB-EC"/>
</dbReference>
<reference evidence="8 9" key="1">
    <citation type="submission" date="2023-08" db="EMBL/GenBank/DDBJ databases">
        <authorList>
            <person name="Girao M."/>
            <person name="Carvalho M.F."/>
        </authorList>
    </citation>
    <scope>NUCLEOTIDE SEQUENCE [LARGE SCALE GENOMIC DNA]</scope>
    <source>
        <strain evidence="8 9">CT-R113</strain>
    </source>
</reference>
<evidence type="ECO:0000256" key="5">
    <source>
        <dbReference type="ARBA" id="ARBA00041564"/>
    </source>
</evidence>
<sequence>MAPDTPAGPTSPFSLSTPARTLTVDGGRGRFRPLSAGGGTVPAASAALRGARAAGWDDPRIVGALPFRTQDPAALLVADAVAGGPRPPRTPDDADPALPAPRFRLREEPSADEYARLVAVAVDRLSREGLDKVVLARTLLVELEEPLDPARVLARLAAENPGAHNFAVATGADGTGPGDPRPVLVGASPELLVARDGPRVRSHPLAGSAPRHPDPATDRDRAHALLSSAKDLGEHAFVVEAVAERLRPLCSRLDVPPAPTLTATATMWHLGTPVAGLLRDPLPSALELALLLHPTPAVCGTPSDTAARAIGRWEPFDRGLYAGAVGWCDADGDGEWAVALRCAEIAGTRARLFAGAGIVAGSDPASEAAETGAKFRTMLNALGLGSVSAAPAVPAAPAAPAAPVPTPHGGHP</sequence>
<feature type="region of interest" description="Disordered" evidence="6">
    <location>
        <begin position="1"/>
        <end position="42"/>
    </location>
</feature>
<dbReference type="PANTHER" id="PTHR42839:SF2">
    <property type="entry name" value="ISOCHORISMATE SYNTHASE ENTC"/>
    <property type="match status" value="1"/>
</dbReference>
<dbReference type="Pfam" id="PF00425">
    <property type="entry name" value="Chorismate_bind"/>
    <property type="match status" value="1"/>
</dbReference>
<comment type="catalytic activity">
    <reaction evidence="1">
        <text>chorismate = isochorismate</text>
        <dbReference type="Rhea" id="RHEA:18985"/>
        <dbReference type="ChEBI" id="CHEBI:29748"/>
        <dbReference type="ChEBI" id="CHEBI:29780"/>
        <dbReference type="EC" id="5.4.4.2"/>
    </reaction>
</comment>
<evidence type="ECO:0000313" key="9">
    <source>
        <dbReference type="Proteomes" id="UP001356095"/>
    </source>
</evidence>
<feature type="compositionally biased region" description="Polar residues" evidence="6">
    <location>
        <begin position="11"/>
        <end position="20"/>
    </location>
</feature>
<evidence type="ECO:0000256" key="1">
    <source>
        <dbReference type="ARBA" id="ARBA00000799"/>
    </source>
</evidence>
<dbReference type="SUPFAM" id="SSF56322">
    <property type="entry name" value="ADC synthase"/>
    <property type="match status" value="1"/>
</dbReference>
<evidence type="ECO:0000256" key="4">
    <source>
        <dbReference type="ARBA" id="ARBA00023235"/>
    </source>
</evidence>
<feature type="region of interest" description="Disordered" evidence="6">
    <location>
        <begin position="200"/>
        <end position="219"/>
    </location>
</feature>
<name>A0ABU7KCI1_9ACTN</name>
<dbReference type="NCBIfam" id="TIGR00543">
    <property type="entry name" value="isochor_syn"/>
    <property type="match status" value="1"/>
</dbReference>
<evidence type="ECO:0000256" key="2">
    <source>
        <dbReference type="ARBA" id="ARBA00005297"/>
    </source>
</evidence>
<dbReference type="RefSeq" id="WP_330093700.1">
    <property type="nucleotide sequence ID" value="NZ_JAUZMY010000024.1"/>
</dbReference>
<evidence type="ECO:0000256" key="3">
    <source>
        <dbReference type="ARBA" id="ARBA00012824"/>
    </source>
</evidence>
<dbReference type="EMBL" id="JAUZMY010000024">
    <property type="protein sequence ID" value="MEE2039939.1"/>
    <property type="molecule type" value="Genomic_DNA"/>
</dbReference>
<evidence type="ECO:0000256" key="6">
    <source>
        <dbReference type="SAM" id="MobiDB-lite"/>
    </source>
</evidence>
<dbReference type="InterPro" id="IPR004561">
    <property type="entry name" value="IsoChor_synthase"/>
</dbReference>
<organism evidence="8 9">
    <name type="scientific">Nocardiopsis codii</name>
    <dbReference type="NCBI Taxonomy" id="3065942"/>
    <lineage>
        <taxon>Bacteria</taxon>
        <taxon>Bacillati</taxon>
        <taxon>Actinomycetota</taxon>
        <taxon>Actinomycetes</taxon>
        <taxon>Streptosporangiales</taxon>
        <taxon>Nocardiopsidaceae</taxon>
        <taxon>Nocardiopsis</taxon>
    </lineage>
</organism>
<protein>
    <recommendedName>
        <fullName evidence="3">isochorismate synthase</fullName>
        <ecNumber evidence="3">5.4.4.2</ecNumber>
    </recommendedName>
    <alternativeName>
        <fullName evidence="5">Isochorismate mutase</fullName>
    </alternativeName>
</protein>
<dbReference type="InterPro" id="IPR015890">
    <property type="entry name" value="Chorismate_C"/>
</dbReference>
<dbReference type="Proteomes" id="UP001356095">
    <property type="component" value="Unassembled WGS sequence"/>
</dbReference>
<dbReference type="InterPro" id="IPR005801">
    <property type="entry name" value="ADC_synthase"/>
</dbReference>
<evidence type="ECO:0000259" key="7">
    <source>
        <dbReference type="Pfam" id="PF00425"/>
    </source>
</evidence>
<keyword evidence="4 8" id="KW-0413">Isomerase</keyword>
<evidence type="ECO:0000313" key="8">
    <source>
        <dbReference type="EMBL" id="MEE2039939.1"/>
    </source>
</evidence>
<accession>A0ABU7KCI1</accession>
<feature type="domain" description="Chorismate-utilising enzyme C-terminal" evidence="7">
    <location>
        <begin position="111"/>
        <end position="374"/>
    </location>
</feature>
<comment type="similarity">
    <text evidence="2">Belongs to the isochorismate synthase family.</text>
</comment>